<organism evidence="1 2">
    <name type="scientific">Vibrio tapetis subsp. tapetis</name>
    <dbReference type="NCBI Taxonomy" id="1671868"/>
    <lineage>
        <taxon>Bacteria</taxon>
        <taxon>Pseudomonadati</taxon>
        <taxon>Pseudomonadota</taxon>
        <taxon>Gammaproteobacteria</taxon>
        <taxon>Vibrionales</taxon>
        <taxon>Vibrionaceae</taxon>
        <taxon>Vibrio</taxon>
    </lineage>
</organism>
<reference evidence="1 2" key="1">
    <citation type="submission" date="2017-10" db="EMBL/GenBank/DDBJ databases">
        <authorList>
            <person name="Banno H."/>
            <person name="Chua N.-H."/>
        </authorList>
    </citation>
    <scope>NUCLEOTIDE SEQUENCE [LARGE SCALE GENOMIC DNA]</scope>
    <source>
        <strain evidence="1">Vibrio tapetis CECT4600</strain>
    </source>
</reference>
<keyword evidence="2" id="KW-1185">Reference proteome</keyword>
<dbReference type="AlphaFoldDB" id="A0A2N8ZDV8"/>
<gene>
    <name evidence="1" type="ORF">VTAP4600_A2113</name>
</gene>
<sequence>MCPVARLIANKQMYCIKSQLFDCILLTVGQTLIRTPPNIEMELVGQLIKICNHFMRAKLVG</sequence>
<accession>A0A2N8ZDV8</accession>
<dbReference type="KEGG" id="vta:A2113"/>
<proteinExistence type="predicted"/>
<protein>
    <submittedName>
        <fullName evidence="1">Uncharacterized protein</fullName>
    </submittedName>
</protein>
<evidence type="ECO:0000313" key="1">
    <source>
        <dbReference type="EMBL" id="SON50092.1"/>
    </source>
</evidence>
<dbReference type="Proteomes" id="UP000235828">
    <property type="component" value="Chromosome A"/>
</dbReference>
<dbReference type="EMBL" id="LT960611">
    <property type="protein sequence ID" value="SON50092.1"/>
    <property type="molecule type" value="Genomic_DNA"/>
</dbReference>
<name>A0A2N8ZDV8_9VIBR</name>
<evidence type="ECO:0000313" key="2">
    <source>
        <dbReference type="Proteomes" id="UP000235828"/>
    </source>
</evidence>